<organism evidence="1 2">
    <name type="scientific">Fusarium solani subsp. cucurbitae</name>
    <name type="common">Neocosmosporum cucurbitae</name>
    <dbReference type="NCBI Taxonomy" id="2747967"/>
    <lineage>
        <taxon>Eukaryota</taxon>
        <taxon>Fungi</taxon>
        <taxon>Dikarya</taxon>
        <taxon>Ascomycota</taxon>
        <taxon>Pezizomycotina</taxon>
        <taxon>Sordariomycetes</taxon>
        <taxon>Hypocreomycetidae</taxon>
        <taxon>Hypocreales</taxon>
        <taxon>Nectriaceae</taxon>
        <taxon>Fusarium</taxon>
        <taxon>Fusarium solani species complex</taxon>
    </lineage>
</organism>
<protein>
    <submittedName>
        <fullName evidence="1">Uncharacterized protein</fullName>
    </submittedName>
</protein>
<evidence type="ECO:0000313" key="2">
    <source>
        <dbReference type="Proteomes" id="UP000830768"/>
    </source>
</evidence>
<reference evidence="1" key="1">
    <citation type="submission" date="2021-11" db="EMBL/GenBank/DDBJ databases">
        <title>Fusarium solani-melongenae Genome sequencing and assembly.</title>
        <authorList>
            <person name="Xie S."/>
            <person name="Huang L."/>
            <person name="Zhang X."/>
        </authorList>
    </citation>
    <scope>NUCLEOTIDE SEQUENCE</scope>
    <source>
        <strain evidence="1">CRI 24-3</strain>
    </source>
</reference>
<sequence>MMILEFLKSMYRAFIAKFNSAPTPTDSTPNGNSATNGNSRLPGQESPTQLLLSYYKSTRQRWPPIVPPSWSQAGLSPVLGRVVFTFGQNIDELRNGTPPDQLTGWTAQLDLVTRDIHSMMRDGLFLTCENVRQEENHVKQTYTEGIGNLHNRCYTVTSSKWSGYLNVCAGAVKPVASFRLHHLSAENVFTVSVGNHKSYQIYRYDARRPENNANYLYDDMPMEGLWPWPRKEEGLKEEEVLKREGGDGDQGKETERKETKEGEEVVKDEEEGEEEEETGLEEEELDGFSAWEEEDPFLKSWRD</sequence>
<keyword evidence="2" id="KW-1185">Reference proteome</keyword>
<proteinExistence type="predicted"/>
<evidence type="ECO:0000313" key="1">
    <source>
        <dbReference type="EMBL" id="UPL02047.1"/>
    </source>
</evidence>
<name>A0ACD3ZLR7_FUSSC</name>
<accession>A0ACD3ZLR7</accession>
<gene>
    <name evidence="1" type="ORF">LCI18_012981</name>
</gene>
<dbReference type="Proteomes" id="UP000830768">
    <property type="component" value="Chromosome 11"/>
</dbReference>
<dbReference type="EMBL" id="CP090039">
    <property type="protein sequence ID" value="UPL02047.1"/>
    <property type="molecule type" value="Genomic_DNA"/>
</dbReference>